<name>A0A815TCC8_9BILA</name>
<reference evidence="3" key="1">
    <citation type="submission" date="2021-02" db="EMBL/GenBank/DDBJ databases">
        <authorList>
            <person name="Nowell W R."/>
        </authorList>
    </citation>
    <scope>NUCLEOTIDE SEQUENCE</scope>
</reference>
<keyword evidence="2" id="KW-0472">Membrane</keyword>
<keyword evidence="1" id="KW-0175">Coiled coil</keyword>
<evidence type="ECO:0000313" key="3">
    <source>
        <dbReference type="EMBL" id="CAF1503189.1"/>
    </source>
</evidence>
<dbReference type="EMBL" id="CAJNOE010003463">
    <property type="protein sequence ID" value="CAF1503189.1"/>
    <property type="molecule type" value="Genomic_DNA"/>
</dbReference>
<keyword evidence="2" id="KW-1133">Transmembrane helix</keyword>
<dbReference type="Proteomes" id="UP000663860">
    <property type="component" value="Unassembled WGS sequence"/>
</dbReference>
<sequence>TPPLYFIDPSLVHLTIPNPPSASTLKQSRALDIFKNFVGIFIILILIAILIALVIVARQSNQYDLRDSNEKIAKLQRESTENLTRLVQEQRIYTENKRLEHQQNLTTKYRFEDQLIVSQKHEQDLKLAMQQLNQQINVEERRLQILLQEQQLTEQHRKEDISNANSNLLYTFIQEIISTKEPLNQTIFQLKIESLVQRLDSHYKSLLIRFLYKMNYLNAQHSDSITLDLHGMNLKELDLDDMDINFGQVGLWLNYTQLYLPSTTLINASFEQIYLNKANFSLS</sequence>
<feature type="transmembrane region" description="Helical" evidence="2">
    <location>
        <begin position="37"/>
        <end position="57"/>
    </location>
</feature>
<evidence type="ECO:0000256" key="2">
    <source>
        <dbReference type="SAM" id="Phobius"/>
    </source>
</evidence>
<organism evidence="3 4">
    <name type="scientific">Adineta steineri</name>
    <dbReference type="NCBI Taxonomy" id="433720"/>
    <lineage>
        <taxon>Eukaryota</taxon>
        <taxon>Metazoa</taxon>
        <taxon>Spiralia</taxon>
        <taxon>Gnathifera</taxon>
        <taxon>Rotifera</taxon>
        <taxon>Eurotatoria</taxon>
        <taxon>Bdelloidea</taxon>
        <taxon>Adinetida</taxon>
        <taxon>Adinetidae</taxon>
        <taxon>Adineta</taxon>
    </lineage>
</organism>
<proteinExistence type="predicted"/>
<evidence type="ECO:0000256" key="1">
    <source>
        <dbReference type="SAM" id="Coils"/>
    </source>
</evidence>
<feature type="non-terminal residue" evidence="3">
    <location>
        <position position="283"/>
    </location>
</feature>
<protein>
    <submittedName>
        <fullName evidence="3">Uncharacterized protein</fullName>
    </submittedName>
</protein>
<evidence type="ECO:0000313" key="4">
    <source>
        <dbReference type="Proteomes" id="UP000663860"/>
    </source>
</evidence>
<dbReference type="AlphaFoldDB" id="A0A815TCC8"/>
<comment type="caution">
    <text evidence="3">The sequence shown here is derived from an EMBL/GenBank/DDBJ whole genome shotgun (WGS) entry which is preliminary data.</text>
</comment>
<feature type="non-terminal residue" evidence="3">
    <location>
        <position position="1"/>
    </location>
</feature>
<accession>A0A815TCC8</accession>
<keyword evidence="2" id="KW-0812">Transmembrane</keyword>
<feature type="coiled-coil region" evidence="1">
    <location>
        <begin position="122"/>
        <end position="149"/>
    </location>
</feature>
<gene>
    <name evidence="3" type="ORF">IZO911_LOCUS45106</name>
</gene>